<evidence type="ECO:0000313" key="2">
    <source>
        <dbReference type="EMBL" id="PWF46674.1"/>
    </source>
</evidence>
<keyword evidence="1" id="KW-0812">Transmembrane</keyword>
<evidence type="ECO:0000256" key="1">
    <source>
        <dbReference type="SAM" id="Phobius"/>
    </source>
</evidence>
<keyword evidence="3" id="KW-1185">Reference proteome</keyword>
<comment type="caution">
    <text evidence="2">The sequence shown here is derived from an EMBL/GenBank/DDBJ whole genome shotgun (WGS) entry which is preliminary data.</text>
</comment>
<reference evidence="2 3" key="1">
    <citation type="submission" date="2018-04" db="EMBL/GenBank/DDBJ databases">
        <title>Massilia violaceinigra sp. nov., a novel purple-pigmented bacterium isolated from Tianshan glacier, Xinjiang, China.</title>
        <authorList>
            <person name="Wang H."/>
        </authorList>
    </citation>
    <scope>NUCLEOTIDE SEQUENCE [LARGE SCALE GENOMIC DNA]</scope>
    <source>
        <strain evidence="2 3">B448-2</strain>
    </source>
</reference>
<dbReference type="EMBL" id="PXWF02000242">
    <property type="protein sequence ID" value="PWF46674.1"/>
    <property type="molecule type" value="Genomic_DNA"/>
</dbReference>
<gene>
    <name evidence="2" type="ORF">C7C56_015645</name>
</gene>
<organism evidence="2 3">
    <name type="scientific">Massilia glaciei</name>
    <dbReference type="NCBI Taxonomy" id="1524097"/>
    <lineage>
        <taxon>Bacteria</taxon>
        <taxon>Pseudomonadati</taxon>
        <taxon>Pseudomonadota</taxon>
        <taxon>Betaproteobacteria</taxon>
        <taxon>Burkholderiales</taxon>
        <taxon>Oxalobacteraceae</taxon>
        <taxon>Telluria group</taxon>
        <taxon>Massilia</taxon>
    </lineage>
</organism>
<proteinExistence type="predicted"/>
<evidence type="ECO:0008006" key="4">
    <source>
        <dbReference type="Google" id="ProtNLM"/>
    </source>
</evidence>
<dbReference type="RefSeq" id="WP_106758308.1">
    <property type="nucleotide sequence ID" value="NZ_PXWF02000242.1"/>
</dbReference>
<dbReference type="Proteomes" id="UP000241421">
    <property type="component" value="Unassembled WGS sequence"/>
</dbReference>
<sequence length="236" mass="25331">APACAPPPTDGPYHGIRLVPHAPAQAQLRRQLAQVYATPALRGYACSLKWEPKNRAATPRADRPRPNFDWLAQAAKMVFIGAAIGLAGWLLYRYRGLFPEFARRAPLRVATEVGGLDIRPDSLPDDVAGRARALWAGGERRAALGLLYRATLSRLVARNGLLLPRGATEGDCLRLARQAHAAQKLARGRLDVVAGVTGLWLGGAYGDRWPDDAALEAQCAAWQAQFDEGAGAGGRA</sequence>
<accession>A0A2U2HIN0</accession>
<feature type="non-terminal residue" evidence="2">
    <location>
        <position position="1"/>
    </location>
</feature>
<feature type="transmembrane region" description="Helical" evidence="1">
    <location>
        <begin position="70"/>
        <end position="92"/>
    </location>
</feature>
<protein>
    <recommendedName>
        <fullName evidence="4">DUF4129 domain-containing protein</fullName>
    </recommendedName>
</protein>
<evidence type="ECO:0000313" key="3">
    <source>
        <dbReference type="Proteomes" id="UP000241421"/>
    </source>
</evidence>
<keyword evidence="1" id="KW-1133">Transmembrane helix</keyword>
<dbReference type="AlphaFoldDB" id="A0A2U2HIN0"/>
<name>A0A2U2HIN0_9BURK</name>
<keyword evidence="1" id="KW-0472">Membrane</keyword>